<name>A0A7L7KRR9_9MOLU</name>
<sequence>MSRGDIILRLVDVTRVYETKEERKIVALNKVTTSFKRGEFVAVVGKSGSGKSTLINILGGLDTPTSGDYFLEGNNIARINEGQWDAIRNEKIGFIFQEYHLIEYLSVYKNVEIALKYQHETSRKSRVAKIHDVLTRVGLADHMHKLPGQLSGGQRQRVAIARALVKDPAIILADEPTGALDHKTSENVIELIKGLSKERLVIVVTHDRGIANEHATRIIELAEGRFTSDLIREDIEQTYQNVYRKTKPTNLNIWDKFELTFSKIRSQLLRTFFTALSLALAFSFTILFSGIEQGISDSYDAYFEALNKANSYAFSLVPKDQVVSVNNYNTALSDLISAYNAEFADVDSELIQGYSPDVAFSESTDGIEQVFPNMSRPDLFSQYKVRLIDIAKVNDYSYNDLFIGDSIYPYNFDEMMVTTKFYREYFDLSDDVVNLSSYVDTTITVPQYSFEIDEGIYNVSDYLETLVEVADGSIIEDNPLYTMERVEVRYLNMNLPHYCYYYDDLEPYYQDQCIQIIRDQQYSRYFDTIEDYIAYMDDFKEQVDSIVPGYFDMLLRSDAIYYMADEKDAFLDPGEPRYIERVYQEVYDEASGNNGIAFIDNAVFRDQLTMKEMTITGIIENDNESIVYMDFLTYNKLFTPGDGVENVDGYFSVNLESGIDRDNDPYNVAVTTFAIPLTEFHNTAGYGDSYEIIRKEEIEQGDECAIYAIDNILNEGTDFDDVIVAGDVFTITDYSGCKVNSESYHYLNSISILFGVFFNTLMFISIIFFNILLSVILSERIGEIGIYRSVGSTAKDIKNLFFIEIVFEILLAAAMSVVMIYYANEIINTVFLLVINQGSGVINFAGMKLSVGDDGTITSISFFNLLFYIVVVFVLLGFLSNRNVTKLANTKPIDILRKDGDE</sequence>
<feature type="transmembrane region" description="Helical" evidence="10">
    <location>
        <begin position="752"/>
        <end position="778"/>
    </location>
</feature>
<dbReference type="InterPro" id="IPR003838">
    <property type="entry name" value="ABC3_permease_C"/>
</dbReference>
<dbReference type="CDD" id="cd03255">
    <property type="entry name" value="ABC_MJ0796_LolCDE_FtsE"/>
    <property type="match status" value="1"/>
</dbReference>
<evidence type="ECO:0000256" key="1">
    <source>
        <dbReference type="ARBA" id="ARBA00004429"/>
    </source>
</evidence>
<dbReference type="SMART" id="SM00382">
    <property type="entry name" value="AAA"/>
    <property type="match status" value="1"/>
</dbReference>
<feature type="transmembrane region" description="Helical" evidence="10">
    <location>
        <begin position="857"/>
        <end position="879"/>
    </location>
</feature>
<evidence type="ECO:0000313" key="13">
    <source>
        <dbReference type="Proteomes" id="UP000514720"/>
    </source>
</evidence>
<dbReference type="GO" id="GO:0016887">
    <property type="term" value="F:ATP hydrolysis activity"/>
    <property type="evidence" value="ECO:0007669"/>
    <property type="project" value="InterPro"/>
</dbReference>
<dbReference type="PROSITE" id="PS00211">
    <property type="entry name" value="ABC_TRANSPORTER_1"/>
    <property type="match status" value="1"/>
</dbReference>
<evidence type="ECO:0000256" key="7">
    <source>
        <dbReference type="ARBA" id="ARBA00022989"/>
    </source>
</evidence>
<evidence type="ECO:0000256" key="9">
    <source>
        <dbReference type="ARBA" id="ARBA00038388"/>
    </source>
</evidence>
<comment type="subcellular location">
    <subcellularLocation>
        <location evidence="1">Cell inner membrane</location>
        <topology evidence="1">Multi-pass membrane protein</topology>
    </subcellularLocation>
</comment>
<dbReference type="GO" id="GO:0098796">
    <property type="term" value="C:membrane protein complex"/>
    <property type="evidence" value="ECO:0007669"/>
    <property type="project" value="UniProtKB-ARBA"/>
</dbReference>
<evidence type="ECO:0000256" key="4">
    <source>
        <dbReference type="ARBA" id="ARBA00022692"/>
    </source>
</evidence>
<feature type="domain" description="ABC transporter" evidence="11">
    <location>
        <begin position="8"/>
        <end position="248"/>
    </location>
</feature>
<dbReference type="PANTHER" id="PTHR42798:SF6">
    <property type="entry name" value="CELL DIVISION ATP-BINDING PROTEIN FTSE"/>
    <property type="match status" value="1"/>
</dbReference>
<dbReference type="InterPro" id="IPR017911">
    <property type="entry name" value="MacB-like_ATP-bd"/>
</dbReference>
<keyword evidence="8 10" id="KW-0472">Membrane</keyword>
<evidence type="ECO:0000256" key="6">
    <source>
        <dbReference type="ARBA" id="ARBA00022840"/>
    </source>
</evidence>
<dbReference type="GO" id="GO:0005524">
    <property type="term" value="F:ATP binding"/>
    <property type="evidence" value="ECO:0007669"/>
    <property type="project" value="UniProtKB-KW"/>
</dbReference>
<protein>
    <submittedName>
        <fullName evidence="12">ABC transporter ATP-binding protein/permease</fullName>
    </submittedName>
</protein>
<proteinExistence type="inferred from homology"/>
<organism evidence="12 13">
    <name type="scientific">Candidatus Xianfuyuplasma coldseepsis</name>
    <dbReference type="NCBI Taxonomy" id="2782163"/>
    <lineage>
        <taxon>Bacteria</taxon>
        <taxon>Bacillati</taxon>
        <taxon>Mycoplasmatota</taxon>
        <taxon>Mollicutes</taxon>
        <taxon>Candidatus Izemoplasmatales</taxon>
        <taxon>Candidatus Izemoplasmataceae</taxon>
        <taxon>Candidatus Xianfuyuplasma</taxon>
    </lineage>
</organism>
<evidence type="ECO:0000256" key="5">
    <source>
        <dbReference type="ARBA" id="ARBA00022741"/>
    </source>
</evidence>
<dbReference type="GO" id="GO:0022857">
    <property type="term" value="F:transmembrane transporter activity"/>
    <property type="evidence" value="ECO:0007669"/>
    <property type="project" value="UniProtKB-ARBA"/>
</dbReference>
<keyword evidence="5" id="KW-0547">Nucleotide-binding</keyword>
<dbReference type="AlphaFoldDB" id="A0A7L7KRR9"/>
<keyword evidence="7 10" id="KW-1133">Transmembrane helix</keyword>
<keyword evidence="2" id="KW-0813">Transport</keyword>
<dbReference type="PANTHER" id="PTHR42798">
    <property type="entry name" value="LIPOPROTEIN-RELEASING SYSTEM ATP-BINDING PROTEIN LOLD"/>
    <property type="match status" value="1"/>
</dbReference>
<dbReference type="Gene3D" id="3.40.50.300">
    <property type="entry name" value="P-loop containing nucleotide triphosphate hydrolases"/>
    <property type="match status" value="1"/>
</dbReference>
<dbReference type="PROSITE" id="PS50893">
    <property type="entry name" value="ABC_TRANSPORTER_2"/>
    <property type="match status" value="1"/>
</dbReference>
<feature type="transmembrane region" description="Helical" evidence="10">
    <location>
        <begin position="799"/>
        <end position="823"/>
    </location>
</feature>
<evidence type="ECO:0000256" key="3">
    <source>
        <dbReference type="ARBA" id="ARBA00022475"/>
    </source>
</evidence>
<comment type="similarity">
    <text evidence="9">Belongs to the ABC transporter superfamily. Macrolide exporter (TC 3.A.1.122) family.</text>
</comment>
<dbReference type="Pfam" id="PF02687">
    <property type="entry name" value="FtsX"/>
    <property type="match status" value="1"/>
</dbReference>
<dbReference type="InterPro" id="IPR003593">
    <property type="entry name" value="AAA+_ATPase"/>
</dbReference>
<dbReference type="KEGG" id="xcl:G4Z02_03715"/>
<dbReference type="EMBL" id="CP048914">
    <property type="protein sequence ID" value="QMS84896.1"/>
    <property type="molecule type" value="Genomic_DNA"/>
</dbReference>
<dbReference type="SUPFAM" id="SSF52540">
    <property type="entry name" value="P-loop containing nucleoside triphosphate hydrolases"/>
    <property type="match status" value="1"/>
</dbReference>
<keyword evidence="13" id="KW-1185">Reference proteome</keyword>
<evidence type="ECO:0000256" key="8">
    <source>
        <dbReference type="ARBA" id="ARBA00023136"/>
    </source>
</evidence>
<gene>
    <name evidence="12" type="ORF">G4Z02_03715</name>
</gene>
<evidence type="ECO:0000256" key="2">
    <source>
        <dbReference type="ARBA" id="ARBA00022448"/>
    </source>
</evidence>
<dbReference type="InterPro" id="IPR003439">
    <property type="entry name" value="ABC_transporter-like_ATP-bd"/>
</dbReference>
<keyword evidence="4 10" id="KW-0812">Transmembrane</keyword>
<keyword evidence="3" id="KW-1003">Cell membrane</keyword>
<dbReference type="Pfam" id="PF00005">
    <property type="entry name" value="ABC_tran"/>
    <property type="match status" value="1"/>
</dbReference>
<dbReference type="InterPro" id="IPR017871">
    <property type="entry name" value="ABC_transporter-like_CS"/>
</dbReference>
<dbReference type="InterPro" id="IPR027417">
    <property type="entry name" value="P-loop_NTPase"/>
</dbReference>
<evidence type="ECO:0000259" key="11">
    <source>
        <dbReference type="PROSITE" id="PS50893"/>
    </source>
</evidence>
<dbReference type="GO" id="GO:0005886">
    <property type="term" value="C:plasma membrane"/>
    <property type="evidence" value="ECO:0007669"/>
    <property type="project" value="UniProtKB-SubCell"/>
</dbReference>
<dbReference type="Proteomes" id="UP000514720">
    <property type="component" value="Chromosome"/>
</dbReference>
<keyword evidence="6 12" id="KW-0067">ATP-binding</keyword>
<accession>A0A7L7KRR9</accession>
<evidence type="ECO:0000313" key="12">
    <source>
        <dbReference type="EMBL" id="QMS84896.1"/>
    </source>
</evidence>
<dbReference type="FunFam" id="3.40.50.300:FF:000032">
    <property type="entry name" value="Export ABC transporter ATP-binding protein"/>
    <property type="match status" value="1"/>
</dbReference>
<reference evidence="12 13" key="1">
    <citation type="submission" date="2020-02" db="EMBL/GenBank/DDBJ databases">
        <authorList>
            <person name="Zheng R.K."/>
            <person name="Sun C.M."/>
        </authorList>
    </citation>
    <scope>NUCLEOTIDE SEQUENCE [LARGE SCALE GENOMIC DNA]</scope>
    <source>
        <strain evidence="13">zrk13</strain>
    </source>
</reference>
<evidence type="ECO:0000256" key="10">
    <source>
        <dbReference type="SAM" id="Phobius"/>
    </source>
</evidence>
<dbReference type="RefSeq" id="WP_258878517.1">
    <property type="nucleotide sequence ID" value="NZ_CP048914.1"/>
</dbReference>